<feature type="chain" id="PRO_5038493772" description="DUF4830 domain-containing protein" evidence="1">
    <location>
        <begin position="24"/>
        <end position="130"/>
    </location>
</feature>
<proteinExistence type="predicted"/>
<accession>A0A413QPS4</accession>
<protein>
    <recommendedName>
        <fullName evidence="4">DUF4830 domain-containing protein</fullName>
    </recommendedName>
</protein>
<name>A0A413QPS4_9FIRM</name>
<dbReference type="EMBL" id="QSFB01000048">
    <property type="protein sequence ID" value="RHA08226.1"/>
    <property type="molecule type" value="Genomic_DNA"/>
</dbReference>
<evidence type="ECO:0008006" key="4">
    <source>
        <dbReference type="Google" id="ProtNLM"/>
    </source>
</evidence>
<organism evidence="2 3">
    <name type="scientific">Agathobacter rectalis</name>
    <dbReference type="NCBI Taxonomy" id="39491"/>
    <lineage>
        <taxon>Bacteria</taxon>
        <taxon>Bacillati</taxon>
        <taxon>Bacillota</taxon>
        <taxon>Clostridia</taxon>
        <taxon>Lachnospirales</taxon>
        <taxon>Lachnospiraceae</taxon>
        <taxon>Agathobacter</taxon>
    </lineage>
</organism>
<sequence length="130" mass="14496">MRKMLAVVLVLTCLLGVAGCSSMKVDKTKPVFETDNISSISFYTMPNHNDGIQVPDEYIEEIKTWLSSFRLDEKVKDKQLPPGSNSVLVEIVYSDGTTVKNGLSTFTVDGTLYYLSHDDAPECYFDILDS</sequence>
<keyword evidence="1" id="KW-0732">Signal</keyword>
<evidence type="ECO:0000313" key="3">
    <source>
        <dbReference type="Proteomes" id="UP000286341"/>
    </source>
</evidence>
<reference evidence="2 3" key="1">
    <citation type="submission" date="2018-08" db="EMBL/GenBank/DDBJ databases">
        <title>A genome reference for cultivated species of the human gut microbiota.</title>
        <authorList>
            <person name="Zou Y."/>
            <person name="Xue W."/>
            <person name="Luo G."/>
        </authorList>
    </citation>
    <scope>NUCLEOTIDE SEQUENCE [LARGE SCALE GENOMIC DNA]</scope>
    <source>
        <strain evidence="2 3">AM44-1AT</strain>
    </source>
</reference>
<dbReference type="AlphaFoldDB" id="A0A413QPS4"/>
<evidence type="ECO:0000256" key="1">
    <source>
        <dbReference type="SAM" id="SignalP"/>
    </source>
</evidence>
<feature type="signal peptide" evidence="1">
    <location>
        <begin position="1"/>
        <end position="23"/>
    </location>
</feature>
<comment type="caution">
    <text evidence="2">The sequence shown here is derived from an EMBL/GenBank/DDBJ whole genome shotgun (WGS) entry which is preliminary data.</text>
</comment>
<evidence type="ECO:0000313" key="2">
    <source>
        <dbReference type="EMBL" id="RHA08226.1"/>
    </source>
</evidence>
<dbReference type="RefSeq" id="WP_114001304.1">
    <property type="nucleotide sequence ID" value="NZ_QSEY01000052.1"/>
</dbReference>
<dbReference type="PROSITE" id="PS51257">
    <property type="entry name" value="PROKAR_LIPOPROTEIN"/>
    <property type="match status" value="1"/>
</dbReference>
<dbReference type="Proteomes" id="UP000286341">
    <property type="component" value="Unassembled WGS sequence"/>
</dbReference>
<gene>
    <name evidence="2" type="ORF">DW948_15665</name>
</gene>